<dbReference type="AlphaFoldDB" id="A0A645I4D7"/>
<organism evidence="2">
    <name type="scientific">bioreactor metagenome</name>
    <dbReference type="NCBI Taxonomy" id="1076179"/>
    <lineage>
        <taxon>unclassified sequences</taxon>
        <taxon>metagenomes</taxon>
        <taxon>ecological metagenomes</taxon>
    </lineage>
</organism>
<sequence length="62" mass="6946">MPPDSQLQIFNRSFSTKGDGRGLGTYSIRLLGEKYLKGHVGFTSNKNDGTTFFIRLPKEHGE</sequence>
<reference evidence="2" key="1">
    <citation type="submission" date="2019-08" db="EMBL/GenBank/DDBJ databases">
        <authorList>
            <person name="Kucharzyk K."/>
            <person name="Murdoch R.W."/>
            <person name="Higgins S."/>
            <person name="Loffler F."/>
        </authorList>
    </citation>
    <scope>NUCLEOTIDE SEQUENCE</scope>
</reference>
<gene>
    <name evidence="2" type="ORF">SDC9_193734</name>
</gene>
<proteinExistence type="predicted"/>
<dbReference type="Gene3D" id="3.30.565.10">
    <property type="entry name" value="Histidine kinase-like ATPase, C-terminal domain"/>
    <property type="match status" value="1"/>
</dbReference>
<dbReference type="EMBL" id="VSSQ01106590">
    <property type="protein sequence ID" value="MPN46151.1"/>
    <property type="molecule type" value="Genomic_DNA"/>
</dbReference>
<dbReference type="InterPro" id="IPR036890">
    <property type="entry name" value="HATPase_C_sf"/>
</dbReference>
<evidence type="ECO:0000259" key="1">
    <source>
        <dbReference type="Pfam" id="PF02518"/>
    </source>
</evidence>
<dbReference type="InterPro" id="IPR003594">
    <property type="entry name" value="HATPase_dom"/>
</dbReference>
<feature type="domain" description="Histidine kinase/HSP90-like ATPase" evidence="1">
    <location>
        <begin position="1"/>
        <end position="59"/>
    </location>
</feature>
<dbReference type="Pfam" id="PF02518">
    <property type="entry name" value="HATPase_c"/>
    <property type="match status" value="1"/>
</dbReference>
<accession>A0A645I4D7</accession>
<protein>
    <recommendedName>
        <fullName evidence="1">Histidine kinase/HSP90-like ATPase domain-containing protein</fullName>
    </recommendedName>
</protein>
<name>A0A645I4D7_9ZZZZ</name>
<comment type="caution">
    <text evidence="2">The sequence shown here is derived from an EMBL/GenBank/DDBJ whole genome shotgun (WGS) entry which is preliminary data.</text>
</comment>
<dbReference type="SUPFAM" id="SSF55874">
    <property type="entry name" value="ATPase domain of HSP90 chaperone/DNA topoisomerase II/histidine kinase"/>
    <property type="match status" value="1"/>
</dbReference>
<evidence type="ECO:0000313" key="2">
    <source>
        <dbReference type="EMBL" id="MPN46151.1"/>
    </source>
</evidence>